<evidence type="ECO:0000256" key="2">
    <source>
        <dbReference type="SAM" id="Phobius"/>
    </source>
</evidence>
<name>A0A7U2EV94_PHANO</name>
<dbReference type="VEuPathDB" id="FungiDB:JI435_037270"/>
<keyword evidence="2" id="KW-0812">Transmembrane</keyword>
<gene>
    <name evidence="3" type="ORF">JI435_037270</name>
</gene>
<evidence type="ECO:0000313" key="3">
    <source>
        <dbReference type="EMBL" id="QRC93512.1"/>
    </source>
</evidence>
<accession>A0A7U2EV94</accession>
<evidence type="ECO:0000313" key="4">
    <source>
        <dbReference type="Proteomes" id="UP000663193"/>
    </source>
</evidence>
<dbReference type="AlphaFoldDB" id="A0A7U2EV94"/>
<sequence length="157" mass="17513">MNHVRAITARTLSRRIGQVSRQRRYATDTPPQPTPPNPSPNLNPPKAPSRTGTYYKSFSYPVLKTFLIALFTYQITYYTWLKLEIIEQKHGKASEIGDLQEQLREAVAKQKAKAGDVVDEVAEAGRAVAESVREGTEEVVKTTEAVGKVAGGGWWPW</sequence>
<keyword evidence="2" id="KW-0472">Membrane</keyword>
<keyword evidence="2" id="KW-1133">Transmembrane helix</keyword>
<feature type="compositionally biased region" description="Pro residues" evidence="1">
    <location>
        <begin position="30"/>
        <end position="47"/>
    </location>
</feature>
<dbReference type="OrthoDB" id="2120024at2759"/>
<evidence type="ECO:0000256" key="1">
    <source>
        <dbReference type="SAM" id="MobiDB-lite"/>
    </source>
</evidence>
<keyword evidence="4" id="KW-1185">Reference proteome</keyword>
<proteinExistence type="predicted"/>
<dbReference type="OMA" id="WYKLETI"/>
<feature type="transmembrane region" description="Helical" evidence="2">
    <location>
        <begin position="58"/>
        <end position="80"/>
    </location>
</feature>
<protein>
    <submittedName>
        <fullName evidence="3">Uncharacterized protein</fullName>
    </submittedName>
</protein>
<reference evidence="4" key="1">
    <citation type="journal article" date="2021" name="BMC Genomics">
        <title>Chromosome-level genome assembly and manually-curated proteome of model necrotroph Parastagonospora nodorum Sn15 reveals a genome-wide trove of candidate effector homologs, and redundancy of virulence-related functions within an accessory chromosome.</title>
        <authorList>
            <person name="Bertazzoni S."/>
            <person name="Jones D.A.B."/>
            <person name="Phan H.T."/>
            <person name="Tan K.-C."/>
            <person name="Hane J.K."/>
        </authorList>
    </citation>
    <scope>NUCLEOTIDE SEQUENCE [LARGE SCALE GENOMIC DNA]</scope>
    <source>
        <strain evidence="4">SN15 / ATCC MYA-4574 / FGSC 10173)</strain>
    </source>
</reference>
<organism evidence="3 4">
    <name type="scientific">Phaeosphaeria nodorum (strain SN15 / ATCC MYA-4574 / FGSC 10173)</name>
    <name type="common">Glume blotch fungus</name>
    <name type="synonym">Parastagonospora nodorum</name>
    <dbReference type="NCBI Taxonomy" id="321614"/>
    <lineage>
        <taxon>Eukaryota</taxon>
        <taxon>Fungi</taxon>
        <taxon>Dikarya</taxon>
        <taxon>Ascomycota</taxon>
        <taxon>Pezizomycotina</taxon>
        <taxon>Dothideomycetes</taxon>
        <taxon>Pleosporomycetidae</taxon>
        <taxon>Pleosporales</taxon>
        <taxon>Pleosporineae</taxon>
        <taxon>Phaeosphaeriaceae</taxon>
        <taxon>Parastagonospora</taxon>
    </lineage>
</organism>
<feature type="region of interest" description="Disordered" evidence="1">
    <location>
        <begin position="17"/>
        <end position="50"/>
    </location>
</feature>
<dbReference type="EMBL" id="CP069025">
    <property type="protein sequence ID" value="QRC93512.1"/>
    <property type="molecule type" value="Genomic_DNA"/>
</dbReference>
<dbReference type="Proteomes" id="UP000663193">
    <property type="component" value="Chromosome 3"/>
</dbReference>